<keyword evidence="3" id="KW-1185">Reference proteome</keyword>
<name>A0A066VY14_TILAU</name>
<dbReference type="AlphaFoldDB" id="A0A066VY14"/>
<dbReference type="InParanoid" id="A0A066VY14"/>
<accession>A0A066VY14</accession>
<dbReference type="GeneID" id="25265642"/>
<reference evidence="2 3" key="1">
    <citation type="submission" date="2014-05" db="EMBL/GenBank/DDBJ databases">
        <title>Draft genome sequence of a rare smut relative, Tilletiaria anomala UBC 951.</title>
        <authorList>
            <consortium name="DOE Joint Genome Institute"/>
            <person name="Toome M."/>
            <person name="Kuo A."/>
            <person name="Henrissat B."/>
            <person name="Lipzen A."/>
            <person name="Tritt A."/>
            <person name="Yoshinaga Y."/>
            <person name="Zane M."/>
            <person name="Barry K."/>
            <person name="Grigoriev I.V."/>
            <person name="Spatafora J.W."/>
            <person name="Aimea M.C."/>
        </authorList>
    </citation>
    <scope>NUCLEOTIDE SEQUENCE [LARGE SCALE GENOMIC DNA]</scope>
    <source>
        <strain evidence="2 3">UBC 951</strain>
    </source>
</reference>
<evidence type="ECO:0000256" key="1">
    <source>
        <dbReference type="SAM" id="SignalP"/>
    </source>
</evidence>
<sequence>MRRTSRWLLLLLLLMAAALHRGPQVVRMLSRSNSPNERRHRSGPLYLTTADLGQEAKAALLSIWRSLREKMLSKESWMLYARRYRSKLQEEKERQEARVKVMTVGCVGSKILSYKRDAAEICIFPVTQRQVSVQCSQAGFESTCS</sequence>
<gene>
    <name evidence="2" type="ORF">K437DRAFT_262628</name>
</gene>
<organism evidence="2 3">
    <name type="scientific">Tilletiaria anomala (strain ATCC 24038 / CBS 436.72 / UBC 951)</name>
    <dbReference type="NCBI Taxonomy" id="1037660"/>
    <lineage>
        <taxon>Eukaryota</taxon>
        <taxon>Fungi</taxon>
        <taxon>Dikarya</taxon>
        <taxon>Basidiomycota</taxon>
        <taxon>Ustilaginomycotina</taxon>
        <taxon>Exobasidiomycetes</taxon>
        <taxon>Georgefischeriales</taxon>
        <taxon>Tilletiariaceae</taxon>
        <taxon>Tilletiaria</taxon>
    </lineage>
</organism>
<dbReference type="RefSeq" id="XP_013243611.1">
    <property type="nucleotide sequence ID" value="XM_013388157.1"/>
</dbReference>
<keyword evidence="1" id="KW-0732">Signal</keyword>
<dbReference type="EMBL" id="JMSN01000034">
    <property type="protein sequence ID" value="KDN46632.1"/>
    <property type="molecule type" value="Genomic_DNA"/>
</dbReference>
<dbReference type="HOGENOM" id="CLU_1788161_0_0_1"/>
<protein>
    <submittedName>
        <fullName evidence="2">Uncharacterized protein</fullName>
    </submittedName>
</protein>
<proteinExistence type="predicted"/>
<comment type="caution">
    <text evidence="2">The sequence shown here is derived from an EMBL/GenBank/DDBJ whole genome shotgun (WGS) entry which is preliminary data.</text>
</comment>
<evidence type="ECO:0000313" key="3">
    <source>
        <dbReference type="Proteomes" id="UP000027361"/>
    </source>
</evidence>
<dbReference type="Proteomes" id="UP000027361">
    <property type="component" value="Unassembled WGS sequence"/>
</dbReference>
<feature type="chain" id="PRO_5001628547" evidence="1">
    <location>
        <begin position="21"/>
        <end position="145"/>
    </location>
</feature>
<feature type="signal peptide" evidence="1">
    <location>
        <begin position="1"/>
        <end position="20"/>
    </location>
</feature>
<evidence type="ECO:0000313" key="2">
    <source>
        <dbReference type="EMBL" id="KDN46632.1"/>
    </source>
</evidence>